<feature type="transmembrane region" description="Helical" evidence="6">
    <location>
        <begin position="308"/>
        <end position="327"/>
    </location>
</feature>
<dbReference type="GO" id="GO:0030729">
    <property type="term" value="F:acetoacetate-CoA ligase activity"/>
    <property type="evidence" value="ECO:0007669"/>
    <property type="project" value="InterPro"/>
</dbReference>
<comment type="subcellular location">
    <subcellularLocation>
        <location evidence="1">Membrane</location>
    </subcellularLocation>
</comment>
<dbReference type="FunFam" id="1.20.1740.10:FF:000039">
    <property type="entry name" value="Neutral amino acid transporter (Eurofung)"/>
    <property type="match status" value="1"/>
</dbReference>
<gene>
    <name evidence="10" type="ORF">N0V87_003390</name>
</gene>
<reference evidence="10" key="1">
    <citation type="submission" date="2022-10" db="EMBL/GenBank/DDBJ databases">
        <title>Tapping the CABI collections for fungal endophytes: first genome assemblies for Collariella, Neodidymelliopsis, Ascochyta clinopodiicola, Didymella pomorum, Didymosphaeria variabile, Neocosmospora piperis and Neocucurbitaria cava.</title>
        <authorList>
            <person name="Hill R."/>
        </authorList>
    </citation>
    <scope>NUCLEOTIDE SEQUENCE</scope>
    <source>
        <strain evidence="10">IMI 360193</strain>
    </source>
</reference>
<keyword evidence="5 6" id="KW-0472">Membrane</keyword>
<dbReference type="InterPro" id="IPR013057">
    <property type="entry name" value="AA_transpt_TM"/>
</dbReference>
<keyword evidence="3 6" id="KW-0812">Transmembrane</keyword>
<dbReference type="InterPro" id="IPR020845">
    <property type="entry name" value="AMP-binding_CS"/>
</dbReference>
<sequence length="1186" mass="130400">MSNEKHQDVIEPAQSSSESIDIGKADLEDGEVFRTGEGLVNFRTVSWIHTSVIFLKLIFATGVLTIPSAMYTLGAFPGAINVLGWQFLNTWCALVQGQFKANHPGCHSIADMGQLVGGRVVKEITGILFLVAFIIVGASGMVGVSTALNALSNHSLCTNYFSIIAALMVGACASVRRFEKLTWITWAGFASVFIAVFIVVVGVTTLDRPASAPQTGDYDFGYHVIASPTFAAGITAAATIFCSGAGTSAFLPVMSEMKNPKEYSKAVNVCMGLVTAAYLSFSLVVYKYCGKWVASPSLGSAGPMVKKIAYGIGLIGLCVSGALYVHVSAKYVFVRILRKSRHLQANTFVHWGTWFGCVATMAIISFLIASGVPIFNYLLSLAGSIAFAPLALGLPGWLWIYDHADYWRGNLWKKTLYGLHIVLILISAFMTIGGTYGVIVQIMDAYKDGSIDSAFSCADNSNSSDMPSGTTAPRKLWQHSNPESTAMWKFMQSSNRKRGLNMQVRARVADSHSFQLTRIFETFRELYDWSVGSKRTDFWEDMWNASGLIYEGSYSKVVDTSIPMDSIPQWFEGTQLNFAENILYSALPTDPSTRTTQHKEDAKIALTEVREGNSEVRHLSWGDLRRRVAVLANAMRAKGIKRGDRVAVVASTSFDTFITFMAIVSVGGLFSSSSTDMGTKGILERLLQVKPAYVFIDDWTVYNGKTIDLRPKIKEIVEGMKGVAEFKEVVTQPRFPGKPATLEGMVRTVTLEDFVKAAKGNADLTFERVTFRDPFLIVYSSGTTGVPKCIVHSTGGVLISVTKEGKLHREMSPDNVVLQYTTTGWIMYLVSVQCCLFGSRSVLYDGSPFIPSAQKFLSVLEEQRVTDFGTSPRFLQELQKRDIVPKNLFDLSALRSVCTTGMVLSDSQFEWFYDTGFPSTVHLRNISGGTDLAGCFGIENPLEPVYTGGCQGACLGTKLEVFDSTIEDGPGAAVPHGEPGELVATASFPNQPVFFWGDESGERYQNAYYTRFPHVWTHGDFIQIHPTTGQVLFLGRADGVLNPSGVRFGSAEIYSVIETYFPEVADSICVGQRRPQDNDESVMLFLKMNDGFEYKEELVKRVKDKIASERSRRHVPKYVFQTWDIPTTVNLKKVELPVKQIVSGKTIKPSGTLANPESLKYYEQFAKDEVLQTADKGGAPQLKSKL</sequence>
<evidence type="ECO:0000313" key="11">
    <source>
        <dbReference type="Proteomes" id="UP001140562"/>
    </source>
</evidence>
<evidence type="ECO:0008006" key="12">
    <source>
        <dbReference type="Google" id="ProtNLM"/>
    </source>
</evidence>
<dbReference type="PROSITE" id="PS00455">
    <property type="entry name" value="AMP_BINDING"/>
    <property type="match status" value="1"/>
</dbReference>
<feature type="transmembrane region" description="Helical" evidence="6">
    <location>
        <begin position="421"/>
        <end position="443"/>
    </location>
</feature>
<dbReference type="Gene3D" id="3.40.50.12780">
    <property type="entry name" value="N-terminal domain of ligase-like"/>
    <property type="match status" value="1"/>
</dbReference>
<accession>A0A9W8X2B5</accession>
<dbReference type="OrthoDB" id="10253869at2759"/>
<organism evidence="10 11">
    <name type="scientific">Didymella glomerata</name>
    <dbReference type="NCBI Taxonomy" id="749621"/>
    <lineage>
        <taxon>Eukaryota</taxon>
        <taxon>Fungi</taxon>
        <taxon>Dikarya</taxon>
        <taxon>Ascomycota</taxon>
        <taxon>Pezizomycotina</taxon>
        <taxon>Dothideomycetes</taxon>
        <taxon>Pleosporomycetidae</taxon>
        <taxon>Pleosporales</taxon>
        <taxon>Pleosporineae</taxon>
        <taxon>Didymellaceae</taxon>
        <taxon>Didymella</taxon>
    </lineage>
</organism>
<protein>
    <recommendedName>
        <fullName evidence="12">AMP-dependent synthetase/ligase domain-containing protein</fullName>
    </recommendedName>
</protein>
<evidence type="ECO:0000256" key="3">
    <source>
        <dbReference type="ARBA" id="ARBA00022692"/>
    </source>
</evidence>
<dbReference type="EMBL" id="JAPEUV010000024">
    <property type="protein sequence ID" value="KAJ4339216.1"/>
    <property type="molecule type" value="Genomic_DNA"/>
</dbReference>
<dbReference type="Pfam" id="PF01490">
    <property type="entry name" value="Aa_trans"/>
    <property type="match status" value="1"/>
</dbReference>
<feature type="transmembrane region" description="Helical" evidence="6">
    <location>
        <begin position="47"/>
        <end position="66"/>
    </location>
</feature>
<feature type="transmembrane region" description="Helical" evidence="6">
    <location>
        <begin position="374"/>
        <end position="400"/>
    </location>
</feature>
<feature type="domain" description="Amino acid transporter transmembrane" evidence="8">
    <location>
        <begin position="44"/>
        <end position="439"/>
    </location>
</feature>
<dbReference type="GO" id="GO:0006629">
    <property type="term" value="P:lipid metabolic process"/>
    <property type="evidence" value="ECO:0007669"/>
    <property type="project" value="InterPro"/>
</dbReference>
<feature type="domain" description="Acetyl-coenzyme A synthetase N-terminal" evidence="9">
    <location>
        <begin position="524"/>
        <end position="581"/>
    </location>
</feature>
<evidence type="ECO:0000259" key="9">
    <source>
        <dbReference type="Pfam" id="PF16177"/>
    </source>
</evidence>
<dbReference type="AlphaFoldDB" id="A0A9W8X2B5"/>
<keyword evidence="4 6" id="KW-1133">Transmembrane helix</keyword>
<dbReference type="NCBIfam" id="TIGR01217">
    <property type="entry name" value="ac_ac_CoA_syn"/>
    <property type="match status" value="1"/>
</dbReference>
<feature type="transmembrane region" description="Helical" evidence="6">
    <location>
        <begin position="266"/>
        <end position="288"/>
    </location>
</feature>
<evidence type="ECO:0000256" key="6">
    <source>
        <dbReference type="SAM" id="Phobius"/>
    </source>
</evidence>
<name>A0A9W8X2B5_9PLEO</name>
<feature type="transmembrane region" description="Helical" evidence="6">
    <location>
        <begin position="225"/>
        <end position="254"/>
    </location>
</feature>
<feature type="transmembrane region" description="Helical" evidence="6">
    <location>
        <begin position="160"/>
        <end position="176"/>
    </location>
</feature>
<evidence type="ECO:0000259" key="8">
    <source>
        <dbReference type="Pfam" id="PF01490"/>
    </source>
</evidence>
<feature type="domain" description="AMP-dependent synthetase/ligase" evidence="7">
    <location>
        <begin position="602"/>
        <end position="983"/>
    </location>
</feature>
<dbReference type="PANTHER" id="PTHR42921:SF4">
    <property type="entry name" value="ACETOACETYL-COA SYNTHASE (AFU_ORTHOLOGUE AFUA_8G04770)"/>
    <property type="match status" value="1"/>
</dbReference>
<keyword evidence="11" id="KW-1185">Reference proteome</keyword>
<feature type="transmembrane region" description="Helical" evidence="6">
    <location>
        <begin position="348"/>
        <end position="368"/>
    </location>
</feature>
<dbReference type="Pfam" id="PF00501">
    <property type="entry name" value="AMP-binding"/>
    <property type="match status" value="1"/>
</dbReference>
<comment type="similarity">
    <text evidence="2">Belongs to the ATP-dependent AMP-binding enzyme family.</text>
</comment>
<dbReference type="GO" id="GO:0016020">
    <property type="term" value="C:membrane"/>
    <property type="evidence" value="ECO:0007669"/>
    <property type="project" value="UniProtKB-SubCell"/>
</dbReference>
<evidence type="ECO:0000256" key="1">
    <source>
        <dbReference type="ARBA" id="ARBA00004370"/>
    </source>
</evidence>
<dbReference type="InterPro" id="IPR045851">
    <property type="entry name" value="AMP-bd_C_sf"/>
</dbReference>
<evidence type="ECO:0000256" key="4">
    <source>
        <dbReference type="ARBA" id="ARBA00022989"/>
    </source>
</evidence>
<dbReference type="InterPro" id="IPR032387">
    <property type="entry name" value="ACAS_N"/>
</dbReference>
<comment type="caution">
    <text evidence="10">The sequence shown here is derived from an EMBL/GenBank/DDBJ whole genome shotgun (WGS) entry which is preliminary data.</text>
</comment>
<dbReference type="Gene3D" id="3.30.300.30">
    <property type="match status" value="1"/>
</dbReference>
<evidence type="ECO:0000259" key="7">
    <source>
        <dbReference type="Pfam" id="PF00501"/>
    </source>
</evidence>
<dbReference type="Proteomes" id="UP001140562">
    <property type="component" value="Unassembled WGS sequence"/>
</dbReference>
<dbReference type="InterPro" id="IPR042099">
    <property type="entry name" value="ANL_N_sf"/>
</dbReference>
<evidence type="ECO:0000256" key="5">
    <source>
        <dbReference type="ARBA" id="ARBA00023136"/>
    </source>
</evidence>
<dbReference type="InterPro" id="IPR005914">
    <property type="entry name" value="Acac_CoA_synth"/>
</dbReference>
<evidence type="ECO:0000313" key="10">
    <source>
        <dbReference type="EMBL" id="KAJ4339216.1"/>
    </source>
</evidence>
<feature type="transmembrane region" description="Helical" evidence="6">
    <location>
        <begin position="183"/>
        <end position="205"/>
    </location>
</feature>
<dbReference type="Pfam" id="PF16177">
    <property type="entry name" value="ACAS_N"/>
    <property type="match status" value="1"/>
</dbReference>
<feature type="transmembrane region" description="Helical" evidence="6">
    <location>
        <begin position="127"/>
        <end position="148"/>
    </location>
</feature>
<evidence type="ECO:0000256" key="2">
    <source>
        <dbReference type="ARBA" id="ARBA00006432"/>
    </source>
</evidence>
<dbReference type="PANTHER" id="PTHR42921">
    <property type="entry name" value="ACETOACETYL-COA SYNTHETASE"/>
    <property type="match status" value="1"/>
</dbReference>
<dbReference type="SUPFAM" id="SSF56801">
    <property type="entry name" value="Acetyl-CoA synthetase-like"/>
    <property type="match status" value="1"/>
</dbReference>
<dbReference type="InterPro" id="IPR000873">
    <property type="entry name" value="AMP-dep_synth/lig_dom"/>
</dbReference>
<proteinExistence type="inferred from homology"/>